<feature type="domain" description="Protein FecR C-terminal" evidence="3">
    <location>
        <begin position="262"/>
        <end position="330"/>
    </location>
</feature>
<dbReference type="InterPro" id="IPR012373">
    <property type="entry name" value="Ferrdict_sens_TM"/>
</dbReference>
<dbReference type="Pfam" id="PF16344">
    <property type="entry name" value="FecR_C"/>
    <property type="match status" value="1"/>
</dbReference>
<dbReference type="PANTHER" id="PTHR30273">
    <property type="entry name" value="PERIPLASMIC SIGNAL SENSOR AND SIGMA FACTOR ACTIVATOR FECR-RELATED"/>
    <property type="match status" value="1"/>
</dbReference>
<name>B7B600_9BACT</name>
<keyword evidence="1" id="KW-0812">Transmembrane</keyword>
<protein>
    <submittedName>
        <fullName evidence="4">Sigma factor regulatory protein, FecR/PupR family</fullName>
    </submittedName>
</protein>
<sequence>MIKARFMEEHKHIKDYIVDYLLEDEDEKRLDPVLAEWLAEDESHRKEFDLYKKIWKESHRYIEPEIFDPDLAWEEVNKINRQKVYLRKSWKNILYAASGVAASLLVVLALSFMGAFQKGSEVLVSMSADYGNRSEIMLPDGSLVKLNAGSEVVYSYDPKKKTREVDFQGEGFFDVSKSKEPFVIKVAGGLNVKVWGTSFNLQAYADDPVIQASLVEGCIELEKGNEMLRMKPGEIAVFDKETNKIKQIEGVLSHSYGWLDNKLYMEDMSLSVVCKYLERWYDVEITLQPGLGEKIRYNGVIQEETVTDVMDALSRLSNISYHVKGKHISITSK</sequence>
<accession>B7B600</accession>
<organism evidence="4 5">
    <name type="scientific">Parabacteroides johnsonii DSM 18315</name>
    <dbReference type="NCBI Taxonomy" id="537006"/>
    <lineage>
        <taxon>Bacteria</taxon>
        <taxon>Pseudomonadati</taxon>
        <taxon>Bacteroidota</taxon>
        <taxon>Bacteroidia</taxon>
        <taxon>Bacteroidales</taxon>
        <taxon>Tannerellaceae</taxon>
        <taxon>Parabacteroides</taxon>
    </lineage>
</organism>
<evidence type="ECO:0000259" key="3">
    <source>
        <dbReference type="Pfam" id="PF16344"/>
    </source>
</evidence>
<dbReference type="Pfam" id="PF04773">
    <property type="entry name" value="FecR"/>
    <property type="match status" value="1"/>
</dbReference>
<dbReference type="Proteomes" id="UP000005510">
    <property type="component" value="Unassembled WGS sequence"/>
</dbReference>
<dbReference type="AlphaFoldDB" id="B7B600"/>
<evidence type="ECO:0000259" key="2">
    <source>
        <dbReference type="Pfam" id="PF04773"/>
    </source>
</evidence>
<dbReference type="Gene3D" id="2.60.120.1440">
    <property type="match status" value="1"/>
</dbReference>
<keyword evidence="1" id="KW-1133">Transmembrane helix</keyword>
<dbReference type="PANTHER" id="PTHR30273:SF2">
    <property type="entry name" value="PROTEIN FECR"/>
    <property type="match status" value="1"/>
</dbReference>
<dbReference type="GO" id="GO:0016989">
    <property type="term" value="F:sigma factor antagonist activity"/>
    <property type="evidence" value="ECO:0007669"/>
    <property type="project" value="TreeGrafter"/>
</dbReference>
<reference evidence="4 5" key="1">
    <citation type="submission" date="2008-10" db="EMBL/GenBank/DDBJ databases">
        <title>Draft genome sequence of Parabacteroides johnsonii (DSM 18315).</title>
        <authorList>
            <person name="Sudarsanam P."/>
            <person name="Ley R."/>
            <person name="Guruge J."/>
            <person name="Turnbaugh P.J."/>
            <person name="Mahowald M."/>
            <person name="Liep D."/>
            <person name="Gordon J."/>
        </authorList>
    </citation>
    <scope>NUCLEOTIDE SEQUENCE [LARGE SCALE GENOMIC DNA]</scope>
    <source>
        <strain evidence="4 5">DSM 18315</strain>
    </source>
</reference>
<evidence type="ECO:0000256" key="1">
    <source>
        <dbReference type="SAM" id="Phobius"/>
    </source>
</evidence>
<dbReference type="PIRSF" id="PIRSF018266">
    <property type="entry name" value="FecR"/>
    <property type="match status" value="1"/>
</dbReference>
<comment type="caution">
    <text evidence="4">The sequence shown here is derived from an EMBL/GenBank/DDBJ whole genome shotgun (WGS) entry which is preliminary data.</text>
</comment>
<reference evidence="4 5" key="2">
    <citation type="submission" date="2008-10" db="EMBL/GenBank/DDBJ databases">
        <authorList>
            <person name="Fulton L."/>
            <person name="Clifton S."/>
            <person name="Fulton B."/>
            <person name="Xu J."/>
            <person name="Minx P."/>
            <person name="Pepin K.H."/>
            <person name="Johnson M."/>
            <person name="Bhonagiri V."/>
            <person name="Nash W.E."/>
            <person name="Mardis E.R."/>
            <person name="Wilson R.K."/>
        </authorList>
    </citation>
    <scope>NUCLEOTIDE SEQUENCE [LARGE SCALE GENOMIC DNA]</scope>
    <source>
        <strain evidence="4 5">DSM 18315</strain>
    </source>
</reference>
<evidence type="ECO:0000313" key="5">
    <source>
        <dbReference type="Proteomes" id="UP000005510"/>
    </source>
</evidence>
<gene>
    <name evidence="4" type="ORF">PRABACTJOHN_00444</name>
</gene>
<dbReference type="Gene3D" id="3.55.50.30">
    <property type="match status" value="1"/>
</dbReference>
<feature type="transmembrane region" description="Helical" evidence="1">
    <location>
        <begin position="93"/>
        <end position="116"/>
    </location>
</feature>
<keyword evidence="1" id="KW-0472">Membrane</keyword>
<evidence type="ECO:0000313" key="4">
    <source>
        <dbReference type="EMBL" id="EEC98118.1"/>
    </source>
</evidence>
<feature type="domain" description="FecR protein" evidence="2">
    <location>
        <begin position="130"/>
        <end position="219"/>
    </location>
</feature>
<proteinExistence type="predicted"/>
<dbReference type="STRING" id="537006.PRABACTJOHN_00444"/>
<dbReference type="InterPro" id="IPR006860">
    <property type="entry name" value="FecR"/>
</dbReference>
<dbReference type="EMBL" id="ABYH01000037">
    <property type="protein sequence ID" value="EEC98118.1"/>
    <property type="molecule type" value="Genomic_DNA"/>
</dbReference>
<dbReference type="InterPro" id="IPR032508">
    <property type="entry name" value="FecR_C"/>
</dbReference>
<dbReference type="HOGENOM" id="CLU_050192_2_2_10"/>